<sequence>MASSRRSESIRSFHSALSHQVDRSRDRNRAQRFARQRQEARSQQLAREVARYFTSSERLDYIGTAGVGRHGGCLLLRELDDDGAMARRLVVKYSLNEKEDDDLRNEYRWLKRMRGAEHVGQLIELAEASLELRSLETAPRSENVDDDGGEASGSGSGGNANNGDGADGGNGPRRPTLALERETVHPDRPMATITQNSGHLNNFLFSKMELNDTDHSFVPLVKLIDFGRGMEEDRDEDGGDLIGWVTNVFSIAQALEPLIRNGRHVPDDDRDPIKVELGAGRADRLSSLGLESVMYNDEIDGELRLLYARCMSQTAAHVPGPAELLAACERGVARPAAYYADYPSLAGALETDEAVRSFFTRPIFDADVAVVDPAAPPSLVVSEPQPPPPMPQPEMPLGSGSDPDPLSLASLSLSSARIGDPRTRPFVRRQLHHVKKKALRLFRSRGNPGAGR</sequence>
<keyword evidence="2" id="KW-0808">Transferase</keyword>
<dbReference type="EMBL" id="JAKJXP020000095">
    <property type="protein sequence ID" value="KAK7747032.1"/>
    <property type="molecule type" value="Genomic_DNA"/>
</dbReference>
<feature type="compositionally biased region" description="Low complexity" evidence="1">
    <location>
        <begin position="395"/>
        <end position="416"/>
    </location>
</feature>
<dbReference type="GO" id="GO:0032259">
    <property type="term" value="P:methylation"/>
    <property type="evidence" value="ECO:0007669"/>
    <property type="project" value="UniProtKB-KW"/>
</dbReference>
<comment type="caution">
    <text evidence="2">The sequence shown here is derived from an EMBL/GenBank/DDBJ whole genome shotgun (WGS) entry which is preliminary data.</text>
</comment>
<dbReference type="GO" id="GO:0008168">
    <property type="term" value="F:methyltransferase activity"/>
    <property type="evidence" value="ECO:0007669"/>
    <property type="project" value="UniProtKB-KW"/>
</dbReference>
<feature type="region of interest" description="Disordered" evidence="1">
    <location>
        <begin position="377"/>
        <end position="425"/>
    </location>
</feature>
<feature type="region of interest" description="Disordered" evidence="1">
    <location>
        <begin position="1"/>
        <end position="28"/>
    </location>
</feature>
<feature type="region of interest" description="Disordered" evidence="1">
    <location>
        <begin position="136"/>
        <end position="176"/>
    </location>
</feature>
<feature type="compositionally biased region" description="Pro residues" evidence="1">
    <location>
        <begin position="384"/>
        <end position="394"/>
    </location>
</feature>
<protein>
    <submittedName>
        <fullName evidence="2">Trans-aconitate methyltransferase 1</fullName>
    </submittedName>
</protein>
<dbReference type="AlphaFoldDB" id="A0AAN9YLD7"/>
<dbReference type="Proteomes" id="UP001320420">
    <property type="component" value="Unassembled WGS sequence"/>
</dbReference>
<evidence type="ECO:0000313" key="3">
    <source>
        <dbReference type="Proteomes" id="UP001320420"/>
    </source>
</evidence>
<organism evidence="2 3">
    <name type="scientific">Diatrype stigma</name>
    <dbReference type="NCBI Taxonomy" id="117547"/>
    <lineage>
        <taxon>Eukaryota</taxon>
        <taxon>Fungi</taxon>
        <taxon>Dikarya</taxon>
        <taxon>Ascomycota</taxon>
        <taxon>Pezizomycotina</taxon>
        <taxon>Sordariomycetes</taxon>
        <taxon>Xylariomycetidae</taxon>
        <taxon>Xylariales</taxon>
        <taxon>Diatrypaceae</taxon>
        <taxon>Diatrype</taxon>
    </lineage>
</organism>
<accession>A0AAN9YLD7</accession>
<evidence type="ECO:0000256" key="1">
    <source>
        <dbReference type="SAM" id="MobiDB-lite"/>
    </source>
</evidence>
<feature type="compositionally biased region" description="Basic and acidic residues" evidence="1">
    <location>
        <begin position="1"/>
        <end position="11"/>
    </location>
</feature>
<name>A0AAN9YLD7_9PEZI</name>
<gene>
    <name evidence="2" type="primary">TMT1_1</name>
    <name evidence="2" type="ORF">SLS62_009289</name>
</gene>
<reference evidence="2 3" key="1">
    <citation type="submission" date="2024-02" db="EMBL/GenBank/DDBJ databases">
        <title>De novo assembly and annotation of 12 fungi associated with fruit tree decline syndrome in Ontario, Canada.</title>
        <authorList>
            <person name="Sulman M."/>
            <person name="Ellouze W."/>
            <person name="Ilyukhin E."/>
        </authorList>
    </citation>
    <scope>NUCLEOTIDE SEQUENCE [LARGE SCALE GENOMIC DNA]</scope>
    <source>
        <strain evidence="2 3">M11/M66-122</strain>
    </source>
</reference>
<proteinExistence type="predicted"/>
<keyword evidence="3" id="KW-1185">Reference proteome</keyword>
<feature type="compositionally biased region" description="Gly residues" evidence="1">
    <location>
        <begin position="150"/>
        <end position="171"/>
    </location>
</feature>
<evidence type="ECO:0000313" key="2">
    <source>
        <dbReference type="EMBL" id="KAK7747032.1"/>
    </source>
</evidence>
<keyword evidence="2" id="KW-0489">Methyltransferase</keyword>